<dbReference type="PROSITE" id="PS51450">
    <property type="entry name" value="LRR"/>
    <property type="match status" value="5"/>
</dbReference>
<evidence type="ECO:0000256" key="5">
    <source>
        <dbReference type="ARBA" id="ARBA00022737"/>
    </source>
</evidence>
<keyword evidence="5" id="KW-0677">Repeat</keyword>
<feature type="region of interest" description="Disordered" evidence="14">
    <location>
        <begin position="328"/>
        <end position="457"/>
    </location>
</feature>
<dbReference type="GO" id="GO:0005814">
    <property type="term" value="C:centriole"/>
    <property type="evidence" value="ECO:0007669"/>
    <property type="project" value="UniProtKB-SubCell"/>
</dbReference>
<keyword evidence="8" id="KW-0206">Cytoskeleton</keyword>
<evidence type="ECO:0000313" key="16">
    <source>
        <dbReference type="Proteomes" id="UP000007110"/>
    </source>
</evidence>
<evidence type="ECO:0000256" key="12">
    <source>
        <dbReference type="ARBA" id="ARBA00067351"/>
    </source>
</evidence>
<dbReference type="GO" id="GO:0005737">
    <property type="term" value="C:cytoplasm"/>
    <property type="evidence" value="ECO:0000318"/>
    <property type="project" value="GO_Central"/>
</dbReference>
<dbReference type="OMA" id="QPDRENG"/>
<reference evidence="15" key="2">
    <citation type="submission" date="2021-01" db="UniProtKB">
        <authorList>
            <consortium name="EnsemblMetazoa"/>
        </authorList>
    </citation>
    <scope>IDENTIFICATION</scope>
</reference>
<dbReference type="PANTHER" id="PTHR15454:SF34">
    <property type="entry name" value="LEUCINE-RICH REPEAT AND COILED-COIL DOMAIN-CONTAINING PROTEIN 1"/>
    <property type="match status" value="1"/>
</dbReference>
<comment type="subcellular location">
    <subcellularLocation>
        <location evidence="1">Cytoplasm</location>
        <location evidence="1">Cytoskeleton</location>
        <location evidence="1">Microtubule organizing center</location>
        <location evidence="1">Centrosome</location>
        <location evidence="1">Centriole</location>
    </subcellularLocation>
</comment>
<keyword evidence="2" id="KW-0963">Cytoplasm</keyword>
<reference evidence="16" key="1">
    <citation type="submission" date="2015-02" db="EMBL/GenBank/DDBJ databases">
        <title>Genome sequencing for Strongylocentrotus purpuratus.</title>
        <authorList>
            <person name="Murali S."/>
            <person name="Liu Y."/>
            <person name="Vee V."/>
            <person name="English A."/>
            <person name="Wang M."/>
            <person name="Skinner E."/>
            <person name="Han Y."/>
            <person name="Muzny D.M."/>
            <person name="Worley K.C."/>
            <person name="Gibbs R.A."/>
        </authorList>
    </citation>
    <scope>NUCLEOTIDE SEQUENCE</scope>
</reference>
<dbReference type="KEGG" id="spu:589182"/>
<keyword evidence="9" id="KW-0131">Cell cycle</keyword>
<dbReference type="Gene3D" id="1.10.287.1490">
    <property type="match status" value="1"/>
</dbReference>
<dbReference type="GeneID" id="589182"/>
<dbReference type="InParanoid" id="A0A7M7N771"/>
<evidence type="ECO:0000256" key="6">
    <source>
        <dbReference type="ARBA" id="ARBA00022776"/>
    </source>
</evidence>
<evidence type="ECO:0000256" key="4">
    <source>
        <dbReference type="ARBA" id="ARBA00022618"/>
    </source>
</evidence>
<keyword evidence="7 13" id="KW-0175">Coiled coil</keyword>
<feature type="coiled-coil region" evidence="13">
    <location>
        <begin position="747"/>
        <end position="791"/>
    </location>
</feature>
<dbReference type="Proteomes" id="UP000007110">
    <property type="component" value="Unassembled WGS sequence"/>
</dbReference>
<dbReference type="Pfam" id="PF12799">
    <property type="entry name" value="LRR_4"/>
    <property type="match status" value="1"/>
</dbReference>
<evidence type="ECO:0000256" key="8">
    <source>
        <dbReference type="ARBA" id="ARBA00023212"/>
    </source>
</evidence>
<evidence type="ECO:0000313" key="15">
    <source>
        <dbReference type="EnsemblMetazoa" id="XP_030831439"/>
    </source>
</evidence>
<keyword evidence="16" id="KW-1185">Reference proteome</keyword>
<comment type="similarity">
    <text evidence="11">Belongs to the LRRCC1 family.</text>
</comment>
<name>A0A7M7N771_STRPU</name>
<dbReference type="FunFam" id="3.80.10.10:FF:000171">
    <property type="entry name" value="Leucine rich repeat and coiled-coil centrosomal protein 1"/>
    <property type="match status" value="1"/>
</dbReference>
<feature type="compositionally biased region" description="Low complexity" evidence="14">
    <location>
        <begin position="416"/>
        <end position="431"/>
    </location>
</feature>
<dbReference type="GO" id="GO:0051301">
    <property type="term" value="P:cell division"/>
    <property type="evidence" value="ECO:0007669"/>
    <property type="project" value="UniProtKB-KW"/>
</dbReference>
<evidence type="ECO:0000256" key="2">
    <source>
        <dbReference type="ARBA" id="ARBA00022490"/>
    </source>
</evidence>
<sequence>MHGRGNFRVKFSGVASPSEQHIDDDLAGTGAPDEFCLMDAGVQNLKDLPLTAHIQSINLHCNQIAKIENLQNLRHLRHLDLSSNHLTRIEGLDGLLNLRTLNVACNQLSTITGLRSLKSLLKLNASYNQIHDISGLRELHGSDYSLTHLHLHGNQLSSAEHLIGCLAGLSRLCHVTFLHEQSDNPVCRLPGYRTALFNSLPQLISLDGADRTGITIQTNDGLSDIPGLEQYLEYLLSSDVGSGAEQEKETPLQIITPKIDQVLEKFRQRALASSGASTTEKEDENNVRITALKESHIGQAYPAAHTRSTSHEERLKILEQQLVDIMTRRPQVPEASPSTDSHEEPGRHARKRVSSGRIHVARKDTDPTDDSDSEMGRRGRKHGGKKPATGRQRNKSEERVSKTSKIPTRTKTKSCPSPGSSQGVSTSPSSGLERTVEPSAASRRVVPTTPEQDADKLSLLQELDRERERRWKAEQAAIRLADHIQDVQTKANEERELQEVVVEASGRLKQAVMNEKEMKSRLEDDVSILKGRLKETMQKLSVTQRADEEQRQTLRAMEETARRMESEKLKQQAHDAKRLQEYQLRAAAGQRELELVRVKSGQQEGKVRQLQELLATREQEHRNELQNYYKPGSREIQEMLEKEVGKEREKHEHGQFFYKERIETLTKQYTDLEDEFRLALQIESNRFQEVQDAYERASQDAAHLKQVFSASVEKEKRSSGLVTELTSMVKEQKGRITELSRAKQEAISSTRMRIGSLENQVEESQRKLQILEALRQEKSRLAAQLVAMESVVEGLKAERKLWGQELAQQGVSLAQDRGRLEARIEALDAEVLSLKKQLERENDALKIKTKVIDDQTDTIKKLKDALLEKDDDVKAAREETLRTQQSLEDQLATEQRAVQELTVQVERLTERKDGLKERVVDLQAELEESQRAYRALDNKWKEKGDIIGQLETQVRQVKENFDQREKKLREERDKAISTEKASVDKLRSIDNAFRKQMEAAQRGHEENMEQLAQEKQRDIDEAMGRVSDVEDEMRQLLAETANQKRVTEEKIRRLTQAFSEIQDLR</sequence>
<dbReference type="SUPFAM" id="SSF52058">
    <property type="entry name" value="L domain-like"/>
    <property type="match status" value="1"/>
</dbReference>
<dbReference type="OrthoDB" id="7451790at2759"/>
<dbReference type="RefSeq" id="XP_030831439.1">
    <property type="nucleotide sequence ID" value="XM_030975579.1"/>
</dbReference>
<organism evidence="15 16">
    <name type="scientific">Strongylocentrotus purpuratus</name>
    <name type="common">Purple sea urchin</name>
    <dbReference type="NCBI Taxonomy" id="7668"/>
    <lineage>
        <taxon>Eukaryota</taxon>
        <taxon>Metazoa</taxon>
        <taxon>Echinodermata</taxon>
        <taxon>Eleutherozoa</taxon>
        <taxon>Echinozoa</taxon>
        <taxon>Echinoidea</taxon>
        <taxon>Euechinoidea</taxon>
        <taxon>Echinacea</taxon>
        <taxon>Camarodonta</taxon>
        <taxon>Echinidea</taxon>
        <taxon>Strongylocentrotidae</taxon>
        <taxon>Strongylocentrotus</taxon>
    </lineage>
</organism>
<feature type="coiled-coil region" evidence="13">
    <location>
        <begin position="519"/>
        <end position="574"/>
    </location>
</feature>
<dbReference type="AlphaFoldDB" id="A0A7M7N771"/>
<dbReference type="SMART" id="SM00369">
    <property type="entry name" value="LRR_TYP"/>
    <property type="match status" value="4"/>
</dbReference>
<evidence type="ECO:0000256" key="11">
    <source>
        <dbReference type="ARBA" id="ARBA00061329"/>
    </source>
</evidence>
<dbReference type="CTD" id="85444"/>
<dbReference type="Gene3D" id="3.80.10.10">
    <property type="entry name" value="Ribonuclease Inhibitor"/>
    <property type="match status" value="2"/>
</dbReference>
<accession>A0A7M7N771</accession>
<dbReference type="PANTHER" id="PTHR15454">
    <property type="entry name" value="NISCHARIN RELATED"/>
    <property type="match status" value="1"/>
</dbReference>
<proteinExistence type="inferred from homology"/>
<feature type="coiled-coil region" evidence="13">
    <location>
        <begin position="817"/>
        <end position="1057"/>
    </location>
</feature>
<dbReference type="FunFam" id="3.80.10.10:FF:000148">
    <property type="entry name" value="Leucine rich repeat and coiled-coil centrosomal protein 1"/>
    <property type="match status" value="1"/>
</dbReference>
<evidence type="ECO:0000256" key="13">
    <source>
        <dbReference type="SAM" id="Coils"/>
    </source>
</evidence>
<evidence type="ECO:0000256" key="10">
    <source>
        <dbReference type="ARBA" id="ARBA00054059"/>
    </source>
</evidence>
<evidence type="ECO:0000256" key="14">
    <source>
        <dbReference type="SAM" id="MobiDB-lite"/>
    </source>
</evidence>
<dbReference type="EnsemblMetazoa" id="XM_030975579">
    <property type="protein sequence ID" value="XP_030831439"/>
    <property type="gene ID" value="LOC589182"/>
</dbReference>
<keyword evidence="6" id="KW-0498">Mitosis</keyword>
<feature type="compositionally biased region" description="Polar residues" evidence="14">
    <location>
        <begin position="403"/>
        <end position="415"/>
    </location>
</feature>
<dbReference type="InterPro" id="IPR032675">
    <property type="entry name" value="LRR_dom_sf"/>
</dbReference>
<dbReference type="SMART" id="SM00365">
    <property type="entry name" value="LRR_SD22"/>
    <property type="match status" value="4"/>
</dbReference>
<comment type="function">
    <text evidence="10">Required for the organization of the mitotic spindle. Maintains the structural integrity of centrosomes during mitosis.</text>
</comment>
<keyword evidence="3" id="KW-0433">Leucine-rich repeat</keyword>
<protein>
    <recommendedName>
        <fullName evidence="12">Leucine-rich repeat and coiled-coil domain-containing protein 1</fullName>
    </recommendedName>
</protein>
<evidence type="ECO:0000256" key="7">
    <source>
        <dbReference type="ARBA" id="ARBA00023054"/>
    </source>
</evidence>
<evidence type="ECO:0000256" key="3">
    <source>
        <dbReference type="ARBA" id="ARBA00022614"/>
    </source>
</evidence>
<dbReference type="InterPro" id="IPR001611">
    <property type="entry name" value="Leu-rich_rpt"/>
</dbReference>
<dbReference type="InterPro" id="IPR025875">
    <property type="entry name" value="Leu-rich_rpt_4"/>
</dbReference>
<keyword evidence="4" id="KW-0132">Cell division</keyword>
<dbReference type="InterPro" id="IPR003591">
    <property type="entry name" value="Leu-rich_rpt_typical-subtyp"/>
</dbReference>
<evidence type="ECO:0000256" key="1">
    <source>
        <dbReference type="ARBA" id="ARBA00004114"/>
    </source>
</evidence>
<evidence type="ECO:0000256" key="9">
    <source>
        <dbReference type="ARBA" id="ARBA00023306"/>
    </source>
</evidence>
<dbReference type="FunCoup" id="A0A7M7N771">
    <property type="interactions" value="107"/>
</dbReference>